<reference evidence="2 3" key="1">
    <citation type="journal article" date="2008" name="Nature">
        <title>The Phaeodactylum genome reveals the evolutionary history of diatom genomes.</title>
        <authorList>
            <person name="Bowler C."/>
            <person name="Allen A.E."/>
            <person name="Badger J.H."/>
            <person name="Grimwood J."/>
            <person name="Jabbari K."/>
            <person name="Kuo A."/>
            <person name="Maheswari U."/>
            <person name="Martens C."/>
            <person name="Maumus F."/>
            <person name="Otillar R.P."/>
            <person name="Rayko E."/>
            <person name="Salamov A."/>
            <person name="Vandepoele K."/>
            <person name="Beszteri B."/>
            <person name="Gruber A."/>
            <person name="Heijde M."/>
            <person name="Katinka M."/>
            <person name="Mock T."/>
            <person name="Valentin K."/>
            <person name="Verret F."/>
            <person name="Berges J.A."/>
            <person name="Brownlee C."/>
            <person name="Cadoret J.P."/>
            <person name="Chiovitti A."/>
            <person name="Choi C.J."/>
            <person name="Coesel S."/>
            <person name="De Martino A."/>
            <person name="Detter J.C."/>
            <person name="Durkin C."/>
            <person name="Falciatore A."/>
            <person name="Fournet J."/>
            <person name="Haruta M."/>
            <person name="Huysman M.J."/>
            <person name="Jenkins B.D."/>
            <person name="Jiroutova K."/>
            <person name="Jorgensen R.E."/>
            <person name="Joubert Y."/>
            <person name="Kaplan A."/>
            <person name="Kroger N."/>
            <person name="Kroth P.G."/>
            <person name="La Roche J."/>
            <person name="Lindquist E."/>
            <person name="Lommer M."/>
            <person name="Martin-Jezequel V."/>
            <person name="Lopez P.J."/>
            <person name="Lucas S."/>
            <person name="Mangogna M."/>
            <person name="McGinnis K."/>
            <person name="Medlin L.K."/>
            <person name="Montsant A."/>
            <person name="Oudot-Le Secq M.P."/>
            <person name="Napoli C."/>
            <person name="Obornik M."/>
            <person name="Parker M.S."/>
            <person name="Petit J.L."/>
            <person name="Porcel B.M."/>
            <person name="Poulsen N."/>
            <person name="Robison M."/>
            <person name="Rychlewski L."/>
            <person name="Rynearson T.A."/>
            <person name="Schmutz J."/>
            <person name="Shapiro H."/>
            <person name="Siaut M."/>
            <person name="Stanley M."/>
            <person name="Sussman M.R."/>
            <person name="Taylor A.R."/>
            <person name="Vardi A."/>
            <person name="von Dassow P."/>
            <person name="Vyverman W."/>
            <person name="Willis A."/>
            <person name="Wyrwicz L.S."/>
            <person name="Rokhsar D.S."/>
            <person name="Weissenbach J."/>
            <person name="Armbrust E.V."/>
            <person name="Green B.R."/>
            <person name="Van de Peer Y."/>
            <person name="Grigoriev I.V."/>
        </authorList>
    </citation>
    <scope>NUCLEOTIDE SEQUENCE [LARGE SCALE GENOMIC DNA]</scope>
    <source>
        <strain evidence="2 3">CCAP 1055/1</strain>
    </source>
</reference>
<proteinExistence type="predicted"/>
<gene>
    <name evidence="2" type="ORF">PHATRDRAFT_35510</name>
</gene>
<dbReference type="Proteomes" id="UP000000759">
    <property type="component" value="Chromosome 8"/>
</dbReference>
<dbReference type="eggNOG" id="ENOG502RRB1">
    <property type="taxonomic scope" value="Eukaryota"/>
</dbReference>
<organism evidence="2 3">
    <name type="scientific">Phaeodactylum tricornutum (strain CCAP 1055/1)</name>
    <dbReference type="NCBI Taxonomy" id="556484"/>
    <lineage>
        <taxon>Eukaryota</taxon>
        <taxon>Sar</taxon>
        <taxon>Stramenopiles</taxon>
        <taxon>Ochrophyta</taxon>
        <taxon>Bacillariophyta</taxon>
        <taxon>Bacillariophyceae</taxon>
        <taxon>Bacillariophycidae</taxon>
        <taxon>Naviculales</taxon>
        <taxon>Phaeodactylaceae</taxon>
        <taxon>Phaeodactylum</taxon>
    </lineage>
</organism>
<name>B7FZM0_PHATC</name>
<keyword evidence="3" id="KW-1185">Reference proteome</keyword>
<dbReference type="GeneID" id="7200888"/>
<dbReference type="OrthoDB" id="2020701at2759"/>
<reference evidence="3" key="2">
    <citation type="submission" date="2008-08" db="EMBL/GenBank/DDBJ databases">
        <authorList>
            <consortium name="Diatom Consortium"/>
            <person name="Grigoriev I."/>
            <person name="Grimwood J."/>
            <person name="Kuo A."/>
            <person name="Otillar R.P."/>
            <person name="Salamov A."/>
            <person name="Detter J.C."/>
            <person name="Lindquist E."/>
            <person name="Shapiro H."/>
            <person name="Lucas S."/>
            <person name="Glavina del Rio T."/>
            <person name="Pitluck S."/>
            <person name="Rokhsar D."/>
            <person name="Bowler C."/>
        </authorList>
    </citation>
    <scope>GENOME REANNOTATION</scope>
    <source>
        <strain evidence="3">CCAP 1055/1</strain>
    </source>
</reference>
<protein>
    <submittedName>
        <fullName evidence="2">Uncharacterized protein</fullName>
    </submittedName>
</protein>
<keyword evidence="1" id="KW-0732">Signal</keyword>
<dbReference type="Gene3D" id="3.40.1000.10">
    <property type="entry name" value="Mog1/PsbP, alpha/beta/alpha sandwich"/>
    <property type="match status" value="1"/>
</dbReference>
<accession>B7FZM0</accession>
<dbReference type="RefSeq" id="XP_002179969.1">
    <property type="nucleotide sequence ID" value="XM_002179933.1"/>
</dbReference>
<dbReference type="InParanoid" id="B7FZM0"/>
<evidence type="ECO:0000313" key="2">
    <source>
        <dbReference type="EMBL" id="EEC48160.1"/>
    </source>
</evidence>
<feature type="signal peptide" evidence="1">
    <location>
        <begin position="1"/>
        <end position="26"/>
    </location>
</feature>
<sequence>MKTRFVGTHLWCWWWYLTLYTGSMHGKNPVGVVQAYIVAPARDSTWMRSRRRTLRSRARSFGPCPGLFERFNAETDTEYGPHGSDSRPVLVTRRNFLPTSLGIWGATVWATPTLVRATTDDDGDSINNNPMLYTKRTPNYAYEFQPPSNFQAGNKPLKTHLDEANFASSSSSAATYKKGYQFGITVDPVRIQSLADFGTPEEVAAKVVLAELKRDGVFDRPVPTAAAKHPRTTNWII</sequence>
<evidence type="ECO:0000256" key="1">
    <source>
        <dbReference type="SAM" id="SignalP"/>
    </source>
</evidence>
<dbReference type="EMBL" id="CM000611">
    <property type="protein sequence ID" value="EEC48160.1"/>
    <property type="molecule type" value="Genomic_DNA"/>
</dbReference>
<feature type="chain" id="PRO_5002852806" evidence="1">
    <location>
        <begin position="27"/>
        <end position="237"/>
    </location>
</feature>
<dbReference type="KEGG" id="pti:PHATRDRAFT_35510"/>
<dbReference type="AlphaFoldDB" id="B7FZM0"/>
<dbReference type="PaxDb" id="2850-Phatr35510"/>
<dbReference type="HOGENOM" id="CLU_922769_0_0_1"/>
<evidence type="ECO:0000313" key="3">
    <source>
        <dbReference type="Proteomes" id="UP000000759"/>
    </source>
</evidence>